<accession>A0A1H8DV17</accession>
<evidence type="ECO:0000256" key="1">
    <source>
        <dbReference type="SAM" id="Phobius"/>
    </source>
</evidence>
<dbReference type="Proteomes" id="UP000198775">
    <property type="component" value="Unassembled WGS sequence"/>
</dbReference>
<dbReference type="EMBL" id="FOCX01000001">
    <property type="protein sequence ID" value="SEN11015.1"/>
    <property type="molecule type" value="Genomic_DNA"/>
</dbReference>
<sequence length="259" mass="27980">MVSKFYVYETVHGGESESTHYDELAEWGIEPDLVGIEADPKAAKSDGLVTRSPGTSLLLALKTRFMRLQVESRLLNRKDWFADLAAARRFAGERGVPVVDLDRRTHGEYVETLSPTRCVADTVLAFGAAAFVIFLFVTGGSVIPALPVGGMPETLLQALVGAVIGVLAILAAEAVILSGYSGWLLRTRPTEMVETATRVCADRDADTALLVVATVHTDEVRHRAEARGIEVEVRSSPAAREYDGGSPLRNRILQSYGPA</sequence>
<keyword evidence="1" id="KW-0472">Membrane</keyword>
<dbReference type="RefSeq" id="WP_092657053.1">
    <property type="nucleotide sequence ID" value="NZ_FOCX01000001.1"/>
</dbReference>
<organism evidence="2 3">
    <name type="scientific">Halorientalis persicus</name>
    <dbReference type="NCBI Taxonomy" id="1367881"/>
    <lineage>
        <taxon>Archaea</taxon>
        <taxon>Methanobacteriati</taxon>
        <taxon>Methanobacteriota</taxon>
        <taxon>Stenosarchaea group</taxon>
        <taxon>Halobacteria</taxon>
        <taxon>Halobacteriales</taxon>
        <taxon>Haloarculaceae</taxon>
        <taxon>Halorientalis</taxon>
    </lineage>
</organism>
<feature type="transmembrane region" description="Helical" evidence="1">
    <location>
        <begin position="158"/>
        <end position="180"/>
    </location>
</feature>
<keyword evidence="1" id="KW-1133">Transmembrane helix</keyword>
<name>A0A1H8DV17_9EURY</name>
<keyword evidence="3" id="KW-1185">Reference proteome</keyword>
<protein>
    <submittedName>
        <fullName evidence="2">Uncharacterized protein</fullName>
    </submittedName>
</protein>
<dbReference type="AlphaFoldDB" id="A0A1H8DV17"/>
<proteinExistence type="predicted"/>
<feature type="transmembrane region" description="Helical" evidence="1">
    <location>
        <begin position="123"/>
        <end position="146"/>
    </location>
</feature>
<keyword evidence="1" id="KW-0812">Transmembrane</keyword>
<evidence type="ECO:0000313" key="3">
    <source>
        <dbReference type="Proteomes" id="UP000198775"/>
    </source>
</evidence>
<gene>
    <name evidence="2" type="ORF">SAMN05216388_1001391</name>
</gene>
<evidence type="ECO:0000313" key="2">
    <source>
        <dbReference type="EMBL" id="SEN11015.1"/>
    </source>
</evidence>
<reference evidence="3" key="1">
    <citation type="submission" date="2016-10" db="EMBL/GenBank/DDBJ databases">
        <authorList>
            <person name="Varghese N."/>
            <person name="Submissions S."/>
        </authorList>
    </citation>
    <scope>NUCLEOTIDE SEQUENCE [LARGE SCALE GENOMIC DNA]</scope>
    <source>
        <strain evidence="3">IBRC-M 10043</strain>
    </source>
</reference>